<feature type="compositionally biased region" description="Basic and acidic residues" evidence="1">
    <location>
        <begin position="48"/>
        <end position="59"/>
    </location>
</feature>
<gene>
    <name evidence="2" type="ORF">BE15_00435</name>
</gene>
<dbReference type="EMBL" id="JEMA01000623">
    <property type="protein sequence ID" value="KYF67706.1"/>
    <property type="molecule type" value="Genomic_DNA"/>
</dbReference>
<feature type="region of interest" description="Disordered" evidence="1">
    <location>
        <begin position="1"/>
        <end position="59"/>
    </location>
</feature>
<evidence type="ECO:0000256" key="1">
    <source>
        <dbReference type="SAM" id="MobiDB-lite"/>
    </source>
</evidence>
<organism evidence="2 3">
    <name type="scientific">Sorangium cellulosum</name>
    <name type="common">Polyangium cellulosum</name>
    <dbReference type="NCBI Taxonomy" id="56"/>
    <lineage>
        <taxon>Bacteria</taxon>
        <taxon>Pseudomonadati</taxon>
        <taxon>Myxococcota</taxon>
        <taxon>Polyangia</taxon>
        <taxon>Polyangiales</taxon>
        <taxon>Polyangiaceae</taxon>
        <taxon>Sorangium</taxon>
    </lineage>
</organism>
<reference evidence="2 3" key="1">
    <citation type="submission" date="2014-02" db="EMBL/GenBank/DDBJ databases">
        <title>The small core and large imbalanced accessory genome model reveals a collaborative survival strategy of Sorangium cellulosum strains in nature.</title>
        <authorList>
            <person name="Han K."/>
            <person name="Peng R."/>
            <person name="Blom J."/>
            <person name="Li Y.-Z."/>
        </authorList>
    </citation>
    <scope>NUCLEOTIDE SEQUENCE [LARGE SCALE GENOMIC DNA]</scope>
    <source>
        <strain evidence="2 3">So0008-312</strain>
    </source>
</reference>
<accession>A0A150QJ12</accession>
<name>A0A150QJ12_SORCE</name>
<evidence type="ECO:0000313" key="3">
    <source>
        <dbReference type="Proteomes" id="UP000075260"/>
    </source>
</evidence>
<comment type="caution">
    <text evidence="2">The sequence shown here is derived from an EMBL/GenBank/DDBJ whole genome shotgun (WGS) entry which is preliminary data.</text>
</comment>
<protein>
    <submittedName>
        <fullName evidence="2">Uncharacterized protein</fullName>
    </submittedName>
</protein>
<feature type="compositionally biased region" description="Basic residues" evidence="1">
    <location>
        <begin position="8"/>
        <end position="21"/>
    </location>
</feature>
<proteinExistence type="predicted"/>
<dbReference type="Proteomes" id="UP000075260">
    <property type="component" value="Unassembled WGS sequence"/>
</dbReference>
<dbReference type="AlphaFoldDB" id="A0A150QJ12"/>
<evidence type="ECO:0000313" key="2">
    <source>
        <dbReference type="EMBL" id="KYF67706.1"/>
    </source>
</evidence>
<sequence length="59" mass="6377">MAGGGLARRARRAIKTPRRATPHSLRASRIATALFHRAPSVASASRCADTRKPDPQNLE</sequence>